<accession>A0A886QME4</accession>
<sequence length="65" mass="7155">MLVLFNDIEESSFSTVTLASAAIAGELARHAHNNFAGIFQHGWQEDKADYQLLSEGLRVSSLFCP</sequence>
<dbReference type="AlphaFoldDB" id="A0A886QME4"/>
<dbReference type="EMBL" id="CP068240">
    <property type="protein sequence ID" value="QQV58414.1"/>
    <property type="molecule type" value="Genomic_DNA"/>
</dbReference>
<proteinExistence type="predicted"/>
<evidence type="ECO:0000313" key="1">
    <source>
        <dbReference type="EMBL" id="QQV58414.1"/>
    </source>
</evidence>
<gene>
    <name evidence="1" type="ORF">JJQ61_00030</name>
</gene>
<geneLocation type="plasmid" evidence="1">
    <name>pIMP-KP-13-9</name>
</geneLocation>
<name>A0A886QME4_ENTCL</name>
<reference evidence="1" key="1">
    <citation type="submission" date="2021-01" db="EMBL/GenBank/DDBJ databases">
        <title>Molecular characteristics of IMP-4-producing CRE.</title>
        <authorList>
            <person name="Qin S."/>
            <person name="Liu W."/>
            <person name="Dong H."/>
        </authorList>
    </citation>
    <scope>NUCLEOTIDE SEQUENCE</scope>
    <source>
        <strain evidence="1">ECL-13-46</strain>
        <plasmid evidence="1">pIMP-KP-13-9</plasmid>
    </source>
</reference>
<organism evidence="1">
    <name type="scientific">Enterobacter cloacae</name>
    <dbReference type="NCBI Taxonomy" id="550"/>
    <lineage>
        <taxon>Bacteria</taxon>
        <taxon>Pseudomonadati</taxon>
        <taxon>Pseudomonadota</taxon>
        <taxon>Gammaproteobacteria</taxon>
        <taxon>Enterobacterales</taxon>
        <taxon>Enterobacteriaceae</taxon>
        <taxon>Enterobacter</taxon>
        <taxon>Enterobacter cloacae complex</taxon>
    </lineage>
</organism>
<keyword evidence="1" id="KW-0614">Plasmid</keyword>
<protein>
    <submittedName>
        <fullName evidence="1">Uncharacterized protein</fullName>
    </submittedName>
</protein>